<dbReference type="RefSeq" id="XP_013952855.1">
    <property type="nucleotide sequence ID" value="XM_014097380.1"/>
</dbReference>
<dbReference type="Proteomes" id="UP000007115">
    <property type="component" value="Unassembled WGS sequence"/>
</dbReference>
<dbReference type="eggNOG" id="ENOG502RR6X">
    <property type="taxonomic scope" value="Eukaryota"/>
</dbReference>
<dbReference type="STRING" id="413071.G9N3S0"/>
<feature type="non-terminal residue" evidence="2">
    <location>
        <position position="886"/>
    </location>
</feature>
<dbReference type="GeneID" id="25786716"/>
<accession>G9N3S0</accession>
<dbReference type="AlphaFoldDB" id="G9N3S0"/>
<reference evidence="2 3" key="1">
    <citation type="journal article" date="2011" name="Genome Biol.">
        <title>Comparative genome sequence analysis underscores mycoparasitism as the ancestral life style of Trichoderma.</title>
        <authorList>
            <person name="Kubicek C.P."/>
            <person name="Herrera-Estrella A."/>
            <person name="Seidl-Seiboth V."/>
            <person name="Martinez D.A."/>
            <person name="Druzhinina I.S."/>
            <person name="Thon M."/>
            <person name="Zeilinger S."/>
            <person name="Casas-Flores S."/>
            <person name="Horwitz B.A."/>
            <person name="Mukherjee P.K."/>
            <person name="Mukherjee M."/>
            <person name="Kredics L."/>
            <person name="Alcaraz L.D."/>
            <person name="Aerts A."/>
            <person name="Antal Z."/>
            <person name="Atanasova L."/>
            <person name="Cervantes-Badillo M.G."/>
            <person name="Challacombe J."/>
            <person name="Chertkov O."/>
            <person name="McCluskey K."/>
            <person name="Coulpier F."/>
            <person name="Deshpande N."/>
            <person name="von Doehren H."/>
            <person name="Ebbole D.J."/>
            <person name="Esquivel-Naranjo E.U."/>
            <person name="Fekete E."/>
            <person name="Flipphi M."/>
            <person name="Glaser F."/>
            <person name="Gomez-Rodriguez E.Y."/>
            <person name="Gruber S."/>
            <person name="Han C."/>
            <person name="Henrissat B."/>
            <person name="Hermosa R."/>
            <person name="Hernandez-Onate M."/>
            <person name="Karaffa L."/>
            <person name="Kosti I."/>
            <person name="Le Crom S."/>
            <person name="Lindquist E."/>
            <person name="Lucas S."/>
            <person name="Luebeck M."/>
            <person name="Luebeck P.S."/>
            <person name="Margeot A."/>
            <person name="Metz B."/>
            <person name="Misra M."/>
            <person name="Nevalainen H."/>
            <person name="Omann M."/>
            <person name="Packer N."/>
            <person name="Perrone G."/>
            <person name="Uresti-Rivera E.E."/>
            <person name="Salamov A."/>
            <person name="Schmoll M."/>
            <person name="Seiboth B."/>
            <person name="Shapiro H."/>
            <person name="Sukno S."/>
            <person name="Tamayo-Ramos J.A."/>
            <person name="Tisch D."/>
            <person name="Wiest A."/>
            <person name="Wilkinson H.H."/>
            <person name="Zhang M."/>
            <person name="Coutinho P.M."/>
            <person name="Kenerley C.M."/>
            <person name="Monte E."/>
            <person name="Baker S.E."/>
            <person name="Grigoriev I.V."/>
        </authorList>
    </citation>
    <scope>NUCLEOTIDE SEQUENCE [LARGE SCALE GENOMIC DNA]</scope>
    <source>
        <strain evidence="3">Gv29-8 / FGSC 10586</strain>
    </source>
</reference>
<keyword evidence="3" id="KW-1185">Reference proteome</keyword>
<sequence>DQSMMDTKSTQRHVLRFANHLYSRLQKQLTEDSIYIITKLLPELLESFSLKLGQTSQSQIKRDAMFIIYTHQNQITQSIRALVNSKSLSREELLTSSLVAKPDEEYSIKDNFQLFEAATKDPAFEWLVKKLSNELTSTDIDSFAVKQFSSCIRDRLPRFRRINRKYPSKPYKITFDVECDIPKFIQDQGYEGSAADVVPKVITLTGSIHDVQAATCEHYLIQTWPVVGCNLLRTIQGALREEHTSETFQYSCKCKFEDRTEIKVSIGRSMKVEAIGSIPSIIEIGEQIGWLATAFKSSFQDSEISFCHPEIIRFQTEDVTGSRSIGNEFEQAFKCEVHVATDHIRDNLPSINGQCWQQIFNNPVVVTGYPIKFRDFLNSGVGLELPFDMMTTLADARYLTTFDDKTLVKGFSTTLIPTRIHGSIILWHLLVNESGARISYRDPRIQQGILIEPDRLKSARHILGWCTNALNNIGSPNASYDIGYSGLSQGRGSLSWEGIELSIGAGNYFKVGTTFTRGKKDRSVCNFVSNGYVSLVEHIGKHHIMLYDVKEKRGWLSDGLPVLLHLVRTSLRRDEKEDPYHLFTQHIEKLNESPSSVTEQIIERTINGDTIKEIVRIKEATHYRFENRVEEICLLLEKTIDQTAKAIKEGVLRDTPKNLLGGFDFVGVATRSQLRHITTKIPIPTHAYGWTDLVDSLEVVTLFGSDFGELIKPRVDNPSKSCNRCGYGASLPSGKNHVAVCVDVLERIIETNGNKDTTGWRLTDDLYWHFNEPAFRSCCTSLNGQRVNPKTGNWIQILSSKNIYHHPELLIPKNGMGNDAVIFGHSRPRLVRMSRNIGIKRDLLPDESILSQTSFEVSISSRPPDENSGANENQLFETVSSATPIT</sequence>
<dbReference type="EMBL" id="ABDF02000085">
    <property type="protein sequence ID" value="EHK18953.1"/>
    <property type="molecule type" value="Genomic_DNA"/>
</dbReference>
<evidence type="ECO:0000313" key="2">
    <source>
        <dbReference type="EMBL" id="EHK18953.1"/>
    </source>
</evidence>
<feature type="non-terminal residue" evidence="2">
    <location>
        <position position="1"/>
    </location>
</feature>
<proteinExistence type="predicted"/>
<evidence type="ECO:0000256" key="1">
    <source>
        <dbReference type="SAM" id="MobiDB-lite"/>
    </source>
</evidence>
<protein>
    <submittedName>
        <fullName evidence="2">Uncharacterized protein</fullName>
    </submittedName>
</protein>
<comment type="caution">
    <text evidence="2">The sequence shown here is derived from an EMBL/GenBank/DDBJ whole genome shotgun (WGS) entry which is preliminary data.</text>
</comment>
<dbReference type="HOGENOM" id="CLU_002072_0_1_1"/>
<dbReference type="OMA" id="RINIECH"/>
<name>G9N3S0_HYPVG</name>
<feature type="region of interest" description="Disordered" evidence="1">
    <location>
        <begin position="858"/>
        <end position="886"/>
    </location>
</feature>
<organism evidence="2 3">
    <name type="scientific">Hypocrea virens (strain Gv29-8 / FGSC 10586)</name>
    <name type="common">Gliocladium virens</name>
    <name type="synonym">Trichoderma virens</name>
    <dbReference type="NCBI Taxonomy" id="413071"/>
    <lineage>
        <taxon>Eukaryota</taxon>
        <taxon>Fungi</taxon>
        <taxon>Dikarya</taxon>
        <taxon>Ascomycota</taxon>
        <taxon>Pezizomycotina</taxon>
        <taxon>Sordariomycetes</taxon>
        <taxon>Hypocreomycetidae</taxon>
        <taxon>Hypocreales</taxon>
        <taxon>Hypocreaceae</taxon>
        <taxon>Trichoderma</taxon>
    </lineage>
</organism>
<dbReference type="VEuPathDB" id="FungiDB:TRIVIDRAFT_10541"/>
<dbReference type="InParanoid" id="G9N3S0"/>
<feature type="compositionally biased region" description="Polar residues" evidence="1">
    <location>
        <begin position="868"/>
        <end position="886"/>
    </location>
</feature>
<evidence type="ECO:0000313" key="3">
    <source>
        <dbReference type="Proteomes" id="UP000007115"/>
    </source>
</evidence>
<gene>
    <name evidence="2" type="ORF">TRIVIDRAFT_10541</name>
</gene>
<dbReference type="OrthoDB" id="4897642at2759"/>